<organism evidence="11 12">
    <name type="scientific">Atractosteus spatula</name>
    <name type="common">Alligator gar</name>
    <name type="synonym">Lepisosteus spatula</name>
    <dbReference type="NCBI Taxonomy" id="7917"/>
    <lineage>
        <taxon>Eukaryota</taxon>
        <taxon>Metazoa</taxon>
        <taxon>Chordata</taxon>
        <taxon>Craniata</taxon>
        <taxon>Vertebrata</taxon>
        <taxon>Euteleostomi</taxon>
        <taxon>Actinopterygii</taxon>
        <taxon>Neopterygii</taxon>
        <taxon>Holostei</taxon>
        <taxon>Semionotiformes</taxon>
        <taxon>Lepisosteidae</taxon>
        <taxon>Atractosteus</taxon>
    </lineage>
</organism>
<evidence type="ECO:0000256" key="8">
    <source>
        <dbReference type="SAM" id="MobiDB-lite"/>
    </source>
</evidence>
<dbReference type="GO" id="GO:0000145">
    <property type="term" value="C:exocyst"/>
    <property type="evidence" value="ECO:0007669"/>
    <property type="project" value="TreeGrafter"/>
</dbReference>
<feature type="region of interest" description="Disordered" evidence="8">
    <location>
        <begin position="169"/>
        <end position="188"/>
    </location>
</feature>
<dbReference type="EMBL" id="JAAWVO010015741">
    <property type="protein sequence ID" value="MBN3314548.1"/>
    <property type="molecule type" value="Genomic_DNA"/>
</dbReference>
<dbReference type="PANTHER" id="PTHR12100:SF0">
    <property type="entry name" value="EXOCYST COMPLEX COMPONENT 5"/>
    <property type="match status" value="1"/>
</dbReference>
<keyword evidence="3" id="KW-0813">Transport</keyword>
<feature type="region of interest" description="Disordered" evidence="8">
    <location>
        <begin position="125"/>
        <end position="151"/>
    </location>
</feature>
<dbReference type="Proteomes" id="UP000736164">
    <property type="component" value="Unassembled WGS sequence"/>
</dbReference>
<feature type="domain" description="Exocyst complex component Sec10 N-terminal" evidence="10">
    <location>
        <begin position="217"/>
        <end position="326"/>
    </location>
</feature>
<comment type="similarity">
    <text evidence="1">Belongs to the SEC10 family.</text>
</comment>
<dbReference type="Pfam" id="PF20667">
    <property type="entry name" value="Sec10_N"/>
    <property type="match status" value="1"/>
</dbReference>
<comment type="caution">
    <text evidence="11">The sequence shown here is derived from an EMBL/GenBank/DDBJ whole genome shotgun (WGS) entry which is preliminary data.</text>
</comment>
<keyword evidence="4" id="KW-0268">Exocytosis</keyword>
<evidence type="ECO:0000256" key="3">
    <source>
        <dbReference type="ARBA" id="ARBA00022448"/>
    </source>
</evidence>
<feature type="non-terminal residue" evidence="11">
    <location>
        <position position="1"/>
    </location>
</feature>
<dbReference type="InterPro" id="IPR048625">
    <property type="entry name" value="Sec10_N"/>
</dbReference>
<dbReference type="PANTHER" id="PTHR12100">
    <property type="entry name" value="SEC10"/>
    <property type="match status" value="1"/>
</dbReference>
<feature type="domain" description="Exocyst complex component Sec10-like alpha-helical bundle" evidence="9">
    <location>
        <begin position="336"/>
        <end position="884"/>
    </location>
</feature>
<proteinExistence type="inferred from homology"/>
<evidence type="ECO:0000256" key="7">
    <source>
        <dbReference type="SAM" id="Coils"/>
    </source>
</evidence>
<evidence type="ECO:0000256" key="1">
    <source>
        <dbReference type="ARBA" id="ARBA00006572"/>
    </source>
</evidence>
<evidence type="ECO:0000256" key="6">
    <source>
        <dbReference type="ARBA" id="ARBA00031471"/>
    </source>
</evidence>
<protein>
    <recommendedName>
        <fullName evidence="2">Exocyst complex component 5</fullName>
    </recommendedName>
    <alternativeName>
        <fullName evidence="6">Exocyst complex component Sec10</fullName>
    </alternativeName>
</protein>
<dbReference type="InterPro" id="IPR009976">
    <property type="entry name" value="Sec10-like"/>
</dbReference>
<feature type="compositionally biased region" description="Basic and acidic residues" evidence="8">
    <location>
        <begin position="23"/>
        <end position="33"/>
    </location>
</feature>
<dbReference type="AlphaFoldDB" id="A0A8J7NLN4"/>
<evidence type="ECO:0000256" key="4">
    <source>
        <dbReference type="ARBA" id="ARBA00022483"/>
    </source>
</evidence>
<evidence type="ECO:0000256" key="5">
    <source>
        <dbReference type="ARBA" id="ARBA00023054"/>
    </source>
</evidence>
<feature type="region of interest" description="Disordered" evidence="8">
    <location>
        <begin position="1"/>
        <end position="103"/>
    </location>
</feature>
<dbReference type="Pfam" id="PF15398">
    <property type="entry name" value="DUF4619"/>
    <property type="match status" value="1"/>
</dbReference>
<evidence type="ECO:0000256" key="2">
    <source>
        <dbReference type="ARBA" id="ARBA00017524"/>
    </source>
</evidence>
<dbReference type="InterPro" id="IPR048627">
    <property type="entry name" value="Sec10_HB"/>
</dbReference>
<accession>A0A8J7NLN4</accession>
<evidence type="ECO:0000313" key="12">
    <source>
        <dbReference type="Proteomes" id="UP000736164"/>
    </source>
</evidence>
<dbReference type="GO" id="GO:0006893">
    <property type="term" value="P:Golgi to plasma membrane transport"/>
    <property type="evidence" value="ECO:0007669"/>
    <property type="project" value="TreeGrafter"/>
</dbReference>
<evidence type="ECO:0000313" key="11">
    <source>
        <dbReference type="EMBL" id="MBN3314548.1"/>
    </source>
</evidence>
<feature type="non-terminal residue" evidence="11">
    <location>
        <position position="886"/>
    </location>
</feature>
<evidence type="ECO:0000259" key="9">
    <source>
        <dbReference type="Pfam" id="PF07393"/>
    </source>
</evidence>
<feature type="compositionally biased region" description="Low complexity" evidence="8">
    <location>
        <begin position="174"/>
        <end position="188"/>
    </location>
</feature>
<reference evidence="11" key="1">
    <citation type="journal article" date="2021" name="Cell">
        <title>Tracing the genetic footprints of vertebrate landing in non-teleost ray-finned fishes.</title>
        <authorList>
            <person name="Bi X."/>
            <person name="Wang K."/>
            <person name="Yang L."/>
            <person name="Pan H."/>
            <person name="Jiang H."/>
            <person name="Wei Q."/>
            <person name="Fang M."/>
            <person name="Yu H."/>
            <person name="Zhu C."/>
            <person name="Cai Y."/>
            <person name="He Y."/>
            <person name="Gan X."/>
            <person name="Zeng H."/>
            <person name="Yu D."/>
            <person name="Zhu Y."/>
            <person name="Jiang H."/>
            <person name="Qiu Q."/>
            <person name="Yang H."/>
            <person name="Zhang Y.E."/>
            <person name="Wang W."/>
            <person name="Zhu M."/>
            <person name="He S."/>
            <person name="Zhang G."/>
        </authorList>
    </citation>
    <scope>NUCLEOTIDE SEQUENCE</scope>
    <source>
        <strain evidence="11">Allg_001</strain>
    </source>
</reference>
<dbReference type="GO" id="GO:0006887">
    <property type="term" value="P:exocytosis"/>
    <property type="evidence" value="ECO:0007669"/>
    <property type="project" value="UniProtKB-KW"/>
</dbReference>
<dbReference type="Pfam" id="PF07393">
    <property type="entry name" value="Sec10_HB"/>
    <property type="match status" value="1"/>
</dbReference>
<sequence>MGTSSTRPKPVQVAPSQSPSEQRASHVRLEKRQPCTHWTMEPLHSDQEQQGSLGRRRTTQLPPLRQEMTLSFPPRSAGLQSPGISVGGSIIKSHPPQRPQGLQPLALPIAGFLFEEVANHTALGTLPKGGDSLRSPIHRQRECSGKAGPLQSSHTLENAQLQLRNAQLHGQTRSPVVSAPSSEAAPLEPFDADEYIERLAWRTPGGGSKGGAEAFDPKRLLEEFQNHIEELKQLDERIQRRVEKLEQQCHREAKEFARKVQDLQRSNQVAFQHFQELDEHISYVATKVCHLGDQLEGVNTPRQRAVEAQRLMTYFNEFLDGELRSDVFNNPDKIKEAADIIQKLHLIAQELPFDRFSAVKAKIASKYHDLERQLIQEFTAAQRRGEIGRMREVASVLLHFKGYAHCVDVYIKQCQEAAYQQNDVFEDTASLCQRVNKQVGEVFCSPETVMAKLIQSIFENKLQSHVRDKLEESRKSDAEQYLKNLYDLYTRTTALASKLTEFNLGSDKHTFLSKLIKNIFSSYLESYIDTEREYLRSRSTMILQRYYESKNHQKRSLGTGGIQDLKERIRQRTNLPLGPSIDTHGETFLSQEVVVNLLQETRHAFERCHRLSDPSDLPKNAFSIFLLLVDHLCVDHIDYALEIGLSAIPSPDAKNANLYFLDVVQQANTIFHLFDKQFNDHLMPLISSSPKLTECLQKKKEVIEQMEVKLDTGIDRTLNCMIGQMKHILATEQKKTDFRPEDENNVMIQYTNACVKVCTYMGKQVERVRKSMDGKNVDTVLTELGVRFHRLIHEHLQQFSYSSMGGMLAIRDVAEYRRCAKDFRVPLVLQLFDTLHALCNLLVVAPDNLKQVCSGEQLTNLDRNLLHAFVQLRADYRSARLGRHFS</sequence>
<dbReference type="InterPro" id="IPR029235">
    <property type="entry name" value="FAME"/>
</dbReference>
<keyword evidence="12" id="KW-1185">Reference proteome</keyword>
<evidence type="ECO:0000259" key="10">
    <source>
        <dbReference type="Pfam" id="PF20667"/>
    </source>
</evidence>
<gene>
    <name evidence="11" type="primary">Exoc5</name>
    <name evidence="11" type="ORF">GTO95_0016098</name>
</gene>
<feature type="coiled-coil region" evidence="7">
    <location>
        <begin position="221"/>
        <end position="255"/>
    </location>
</feature>
<name>A0A8J7NLN4_ATRSP</name>
<keyword evidence="5 7" id="KW-0175">Coiled coil</keyword>